<keyword evidence="6 12" id="KW-0067">ATP-binding</keyword>
<evidence type="ECO:0000256" key="4">
    <source>
        <dbReference type="ARBA" id="ARBA00022475"/>
    </source>
</evidence>
<evidence type="ECO:0000313" key="13">
    <source>
        <dbReference type="Proteomes" id="UP000199300"/>
    </source>
</evidence>
<evidence type="ECO:0000259" key="11">
    <source>
        <dbReference type="PROSITE" id="PS50893"/>
    </source>
</evidence>
<comment type="function">
    <text evidence="10">Part of the ABC transporter complex hrt involved in hemin import. Responsible for energy coupling to the transport system.</text>
</comment>
<dbReference type="InterPro" id="IPR015854">
    <property type="entry name" value="ABC_transpr_LolD-like"/>
</dbReference>
<dbReference type="InterPro" id="IPR027417">
    <property type="entry name" value="P-loop_NTPase"/>
</dbReference>
<comment type="subunit">
    <text evidence="2">The complex is composed of two ATP-binding proteins (HrtA), two transmembrane proteins (HrtB) and a solute-binding protein.</text>
</comment>
<evidence type="ECO:0000256" key="3">
    <source>
        <dbReference type="ARBA" id="ARBA00022448"/>
    </source>
</evidence>
<accession>A0A1H8QDV3</accession>
<proteinExistence type="inferred from homology"/>
<reference evidence="12 13" key="1">
    <citation type="submission" date="2016-10" db="EMBL/GenBank/DDBJ databases">
        <authorList>
            <person name="de Groot N.N."/>
        </authorList>
    </citation>
    <scope>NUCLEOTIDE SEQUENCE [LARGE SCALE GENOMIC DNA]</scope>
    <source>
        <strain evidence="12 13">CGMCC 1.10434</strain>
    </source>
</reference>
<dbReference type="OrthoDB" id="9791546at2"/>
<dbReference type="GO" id="GO:0022857">
    <property type="term" value="F:transmembrane transporter activity"/>
    <property type="evidence" value="ECO:0007669"/>
    <property type="project" value="TreeGrafter"/>
</dbReference>
<evidence type="ECO:0000256" key="8">
    <source>
        <dbReference type="ARBA" id="ARBA00024359"/>
    </source>
</evidence>
<dbReference type="PROSITE" id="PS00211">
    <property type="entry name" value="ABC_TRANSPORTER_1"/>
    <property type="match status" value="1"/>
</dbReference>
<dbReference type="STRING" id="872970.SAMN04488134_108128"/>
<dbReference type="Proteomes" id="UP000199300">
    <property type="component" value="Unassembled WGS sequence"/>
</dbReference>
<dbReference type="Pfam" id="PF00005">
    <property type="entry name" value="ABC_tran"/>
    <property type="match status" value="1"/>
</dbReference>
<dbReference type="GO" id="GO:0016887">
    <property type="term" value="F:ATP hydrolysis activity"/>
    <property type="evidence" value="ECO:0007669"/>
    <property type="project" value="InterPro"/>
</dbReference>
<dbReference type="InterPro" id="IPR003439">
    <property type="entry name" value="ABC_transporter-like_ATP-bd"/>
</dbReference>
<comment type="similarity">
    <text evidence="8">Belongs to the ABC transporter superfamily. HrtA family.</text>
</comment>
<feature type="domain" description="ABC transporter" evidence="11">
    <location>
        <begin position="5"/>
        <end position="226"/>
    </location>
</feature>
<dbReference type="AlphaFoldDB" id="A0A1H8QDV3"/>
<evidence type="ECO:0000256" key="5">
    <source>
        <dbReference type="ARBA" id="ARBA00022741"/>
    </source>
</evidence>
<evidence type="ECO:0000256" key="1">
    <source>
        <dbReference type="ARBA" id="ARBA00004202"/>
    </source>
</evidence>
<dbReference type="Gene3D" id="3.40.50.300">
    <property type="entry name" value="P-loop containing nucleotide triphosphate hydrolases"/>
    <property type="match status" value="1"/>
</dbReference>
<evidence type="ECO:0000256" key="6">
    <source>
        <dbReference type="ARBA" id="ARBA00022840"/>
    </source>
</evidence>
<name>A0A1H8QDV3_9BACI</name>
<comment type="subcellular location">
    <subcellularLocation>
        <location evidence="1">Cell membrane</location>
        <topology evidence="1">Peripheral membrane protein</topology>
    </subcellularLocation>
</comment>
<keyword evidence="4" id="KW-1003">Cell membrane</keyword>
<keyword evidence="13" id="KW-1185">Reference proteome</keyword>
<dbReference type="PROSITE" id="PS50893">
    <property type="entry name" value="ABC_TRANSPORTER_2"/>
    <property type="match status" value="1"/>
</dbReference>
<evidence type="ECO:0000256" key="2">
    <source>
        <dbReference type="ARBA" id="ARBA00011131"/>
    </source>
</evidence>
<dbReference type="InterPro" id="IPR017911">
    <property type="entry name" value="MacB-like_ATP-bd"/>
</dbReference>
<gene>
    <name evidence="12" type="ORF">SAMN04488134_108128</name>
</gene>
<sequence>MTAPLILDKIVKGYQDGKEYQEILSKVSLSVEKGQTTAVIGPSGSGKSTFLSVAGALLSPDSGAVIINGQSIAGFSAKQLANIRLNQIGYIFQAANLVPYLTVKEQLKLVIEMNRNWSKDAQLRVKEALGDVGLGERLNAYPHQLSGGEKQRVAIARAFMNDPDIILADEPTANLDQARSHEIVRLIAKEAKEKNKAAILVTHDEKLLEYCSVVYTIEAGELVKRT</sequence>
<dbReference type="FunFam" id="3.40.50.300:FF:000032">
    <property type="entry name" value="Export ABC transporter ATP-binding protein"/>
    <property type="match status" value="1"/>
</dbReference>
<dbReference type="EMBL" id="FODJ01000008">
    <property type="protein sequence ID" value="SEO52188.1"/>
    <property type="molecule type" value="Genomic_DNA"/>
</dbReference>
<dbReference type="GO" id="GO:0005524">
    <property type="term" value="F:ATP binding"/>
    <property type="evidence" value="ECO:0007669"/>
    <property type="project" value="UniProtKB-KW"/>
</dbReference>
<keyword evidence="3" id="KW-0813">Transport</keyword>
<dbReference type="SUPFAM" id="SSF52540">
    <property type="entry name" value="P-loop containing nucleoside triphosphate hydrolases"/>
    <property type="match status" value="1"/>
</dbReference>
<dbReference type="InterPro" id="IPR017871">
    <property type="entry name" value="ABC_transporter-like_CS"/>
</dbReference>
<evidence type="ECO:0000256" key="7">
    <source>
        <dbReference type="ARBA" id="ARBA00023136"/>
    </source>
</evidence>
<dbReference type="RefSeq" id="WP_091498482.1">
    <property type="nucleotide sequence ID" value="NZ_FODJ01000008.1"/>
</dbReference>
<dbReference type="SMART" id="SM00382">
    <property type="entry name" value="AAA"/>
    <property type="match status" value="1"/>
</dbReference>
<evidence type="ECO:0000256" key="10">
    <source>
        <dbReference type="ARBA" id="ARBA00024721"/>
    </source>
</evidence>
<dbReference type="PANTHER" id="PTHR24220:SF666">
    <property type="entry name" value="HEMIN IMPORT ATP-BINDING PROTEIN HRTA-RELATED"/>
    <property type="match status" value="1"/>
</dbReference>
<dbReference type="GO" id="GO:0005886">
    <property type="term" value="C:plasma membrane"/>
    <property type="evidence" value="ECO:0007669"/>
    <property type="project" value="UniProtKB-SubCell"/>
</dbReference>
<keyword evidence="7" id="KW-0472">Membrane</keyword>
<dbReference type="PANTHER" id="PTHR24220">
    <property type="entry name" value="IMPORT ATP-BINDING PROTEIN"/>
    <property type="match status" value="1"/>
</dbReference>
<evidence type="ECO:0000313" key="12">
    <source>
        <dbReference type="EMBL" id="SEO52188.1"/>
    </source>
</evidence>
<keyword evidence="5" id="KW-0547">Nucleotide-binding</keyword>
<protein>
    <recommendedName>
        <fullName evidence="9">Putative hemin import ATP-binding protein HrtA</fullName>
    </recommendedName>
</protein>
<organism evidence="12 13">
    <name type="scientific">Amphibacillus marinus</name>
    <dbReference type="NCBI Taxonomy" id="872970"/>
    <lineage>
        <taxon>Bacteria</taxon>
        <taxon>Bacillati</taxon>
        <taxon>Bacillota</taxon>
        <taxon>Bacilli</taxon>
        <taxon>Bacillales</taxon>
        <taxon>Bacillaceae</taxon>
        <taxon>Amphibacillus</taxon>
    </lineage>
</organism>
<evidence type="ECO:0000256" key="9">
    <source>
        <dbReference type="ARBA" id="ARBA00024432"/>
    </source>
</evidence>
<dbReference type="GO" id="GO:0098796">
    <property type="term" value="C:membrane protein complex"/>
    <property type="evidence" value="ECO:0007669"/>
    <property type="project" value="UniProtKB-ARBA"/>
</dbReference>
<dbReference type="CDD" id="cd03255">
    <property type="entry name" value="ABC_MJ0796_LolCDE_FtsE"/>
    <property type="match status" value="1"/>
</dbReference>
<dbReference type="InterPro" id="IPR003593">
    <property type="entry name" value="AAA+_ATPase"/>
</dbReference>